<sequence>MDVMAYAHWLEATLGKVKVEMGNNEHGGNGRASPELEEECGFEEPKTLNELHAYLVAEIDKLVAAADSLSEVRQSLNRMKRPSSSP</sequence>
<evidence type="ECO:0000313" key="2">
    <source>
        <dbReference type="Proteomes" id="UP001225596"/>
    </source>
</evidence>
<protein>
    <submittedName>
        <fullName evidence="1">Uncharacterized protein</fullName>
    </submittedName>
</protein>
<name>A0ABU1BST6_9BURK</name>
<dbReference type="Proteomes" id="UP001225596">
    <property type="component" value="Unassembled WGS sequence"/>
</dbReference>
<dbReference type="EMBL" id="JAUYVH010000015">
    <property type="protein sequence ID" value="MDQ9172012.1"/>
    <property type="molecule type" value="Genomic_DNA"/>
</dbReference>
<accession>A0ABU1BST6</accession>
<evidence type="ECO:0000313" key="1">
    <source>
        <dbReference type="EMBL" id="MDQ9172012.1"/>
    </source>
</evidence>
<organism evidence="1 2">
    <name type="scientific">Keguizhuia sedimenti</name>
    <dbReference type="NCBI Taxonomy" id="3064264"/>
    <lineage>
        <taxon>Bacteria</taxon>
        <taxon>Pseudomonadati</taxon>
        <taxon>Pseudomonadota</taxon>
        <taxon>Betaproteobacteria</taxon>
        <taxon>Burkholderiales</taxon>
        <taxon>Oxalobacteraceae</taxon>
        <taxon>Keguizhuia</taxon>
    </lineage>
</organism>
<keyword evidence="2" id="KW-1185">Reference proteome</keyword>
<dbReference type="RefSeq" id="WP_338438007.1">
    <property type="nucleotide sequence ID" value="NZ_JAUYVH010000015.1"/>
</dbReference>
<comment type="caution">
    <text evidence="1">The sequence shown here is derived from an EMBL/GenBank/DDBJ whole genome shotgun (WGS) entry which is preliminary data.</text>
</comment>
<reference evidence="1 2" key="1">
    <citation type="submission" date="2023-08" db="EMBL/GenBank/DDBJ databases">
        <title>Oxalobacteraceae gen .nov., isolated from river sludge outside the plant.</title>
        <authorList>
            <person name="Zhao S.Y."/>
        </authorList>
    </citation>
    <scope>NUCLEOTIDE SEQUENCE [LARGE SCALE GENOMIC DNA]</scope>
    <source>
        <strain evidence="1 2">R-40</strain>
    </source>
</reference>
<proteinExistence type="predicted"/>
<gene>
    <name evidence="1" type="ORF">Q8A64_16475</name>
</gene>